<keyword evidence="3" id="KW-1185">Reference proteome</keyword>
<dbReference type="AlphaFoldDB" id="A0A5N1J278"/>
<evidence type="ECO:0000256" key="1">
    <source>
        <dbReference type="SAM" id="SignalP"/>
    </source>
</evidence>
<reference evidence="2 3" key="1">
    <citation type="submission" date="2019-09" db="EMBL/GenBank/DDBJ databases">
        <title>Genome sequence of Adhaeribacter sp. M2.</title>
        <authorList>
            <person name="Srinivasan S."/>
        </authorList>
    </citation>
    <scope>NUCLEOTIDE SEQUENCE [LARGE SCALE GENOMIC DNA]</scope>
    <source>
        <strain evidence="2 3">M2</strain>
    </source>
</reference>
<evidence type="ECO:0000313" key="3">
    <source>
        <dbReference type="Proteomes" id="UP000326570"/>
    </source>
</evidence>
<dbReference type="NCBIfam" id="TIGR03519">
    <property type="entry name" value="T9SS_PorP_fam"/>
    <property type="match status" value="1"/>
</dbReference>
<feature type="chain" id="PRO_5024951000" evidence="1">
    <location>
        <begin position="20"/>
        <end position="314"/>
    </location>
</feature>
<sequence>MRRIVIFLGIWMVAGSAFAQQSAQYTQYIFNGLVINPAYAGSKEMWNLSAIYRDQWAGLEGAPTTQTFSVDGTVKKNKIGLGLQAINDRLGAQGQLSVLASAAIRMPLSGKSKLSFGLAGGATQHSLDGTALKATASNDPDIPNSKITEIVPSVKAGFYFHTDRLYVGLSGADLVPVKNEFVLTPERHYFLTSGYVFDLGEHVKFKPSFLLKEDFNGPTNLDLNAFVLFAERIWIGSSYRTGVNLFKKTGAAKNVDLANAWAGIAEVYLTPKIKLGYSYDVTLTGLSSYPSHEFSLGYYILKKEGTSLLSPRYF</sequence>
<keyword evidence="1" id="KW-0732">Signal</keyword>
<dbReference type="Proteomes" id="UP000326570">
    <property type="component" value="Unassembled WGS sequence"/>
</dbReference>
<gene>
    <name evidence="2" type="ORF">F0P94_07350</name>
</gene>
<dbReference type="InterPro" id="IPR019861">
    <property type="entry name" value="PorP/SprF_Bacteroidetes"/>
</dbReference>
<dbReference type="RefSeq" id="WP_150903229.1">
    <property type="nucleotide sequence ID" value="NZ_VTWT01000003.1"/>
</dbReference>
<dbReference type="Pfam" id="PF11751">
    <property type="entry name" value="PorP_SprF"/>
    <property type="match status" value="1"/>
</dbReference>
<feature type="signal peptide" evidence="1">
    <location>
        <begin position="1"/>
        <end position="19"/>
    </location>
</feature>
<name>A0A5N1J278_9BACT</name>
<evidence type="ECO:0000313" key="2">
    <source>
        <dbReference type="EMBL" id="KAA9340157.1"/>
    </source>
</evidence>
<comment type="caution">
    <text evidence="2">The sequence shown here is derived from an EMBL/GenBank/DDBJ whole genome shotgun (WGS) entry which is preliminary data.</text>
</comment>
<accession>A0A5N1J278</accession>
<protein>
    <submittedName>
        <fullName evidence="2">Type IX secretion system membrane protein PorP/SprF</fullName>
    </submittedName>
</protein>
<organism evidence="2 3">
    <name type="scientific">Adhaeribacter soli</name>
    <dbReference type="NCBI Taxonomy" id="2607655"/>
    <lineage>
        <taxon>Bacteria</taxon>
        <taxon>Pseudomonadati</taxon>
        <taxon>Bacteroidota</taxon>
        <taxon>Cytophagia</taxon>
        <taxon>Cytophagales</taxon>
        <taxon>Hymenobacteraceae</taxon>
        <taxon>Adhaeribacter</taxon>
    </lineage>
</organism>
<dbReference type="EMBL" id="VTWT01000003">
    <property type="protein sequence ID" value="KAA9340157.1"/>
    <property type="molecule type" value="Genomic_DNA"/>
</dbReference>
<proteinExistence type="predicted"/>